<evidence type="ECO:0000259" key="2">
    <source>
        <dbReference type="Pfam" id="PF20441"/>
    </source>
</evidence>
<dbReference type="Gene3D" id="3.40.50.300">
    <property type="entry name" value="P-loop containing nucleotide triphosphate hydrolases"/>
    <property type="match status" value="1"/>
</dbReference>
<dbReference type="PANTHER" id="PTHR41287">
    <property type="match status" value="1"/>
</dbReference>
<dbReference type="EMBL" id="BK015631">
    <property type="protein sequence ID" value="DAE16770.1"/>
    <property type="molecule type" value="Genomic_DNA"/>
</dbReference>
<dbReference type="GO" id="GO:0004519">
    <property type="term" value="F:endonuclease activity"/>
    <property type="evidence" value="ECO:0007669"/>
    <property type="project" value="InterPro"/>
</dbReference>
<protein>
    <submittedName>
        <fullName evidence="3">Terminase large subunit</fullName>
    </submittedName>
</protein>
<accession>A0A8S5QCU1</accession>
<dbReference type="InterPro" id="IPR005021">
    <property type="entry name" value="Terminase_largesu-like"/>
</dbReference>
<dbReference type="InterPro" id="IPR046461">
    <property type="entry name" value="TerL_ATPase"/>
</dbReference>
<name>A0A8S5QCU1_9CAUD</name>
<dbReference type="Pfam" id="PF20441">
    <property type="entry name" value="TerL_nuclease"/>
    <property type="match status" value="1"/>
</dbReference>
<organism evidence="3">
    <name type="scientific">Siphoviridae sp. ctVii20</name>
    <dbReference type="NCBI Taxonomy" id="2825533"/>
    <lineage>
        <taxon>Viruses</taxon>
        <taxon>Duplodnaviria</taxon>
        <taxon>Heunggongvirae</taxon>
        <taxon>Uroviricota</taxon>
        <taxon>Caudoviricetes</taxon>
    </lineage>
</organism>
<feature type="domain" description="Terminase large subunit-like ATPase" evidence="1">
    <location>
        <begin position="52"/>
        <end position="226"/>
    </location>
</feature>
<proteinExistence type="predicted"/>
<dbReference type="InterPro" id="IPR027417">
    <property type="entry name" value="P-loop_NTPase"/>
</dbReference>
<dbReference type="PANTHER" id="PTHR41287:SF1">
    <property type="entry name" value="PROTEIN YMFN"/>
    <property type="match status" value="1"/>
</dbReference>
<dbReference type="Gene3D" id="3.30.420.240">
    <property type="match status" value="1"/>
</dbReference>
<evidence type="ECO:0000259" key="1">
    <source>
        <dbReference type="Pfam" id="PF03354"/>
    </source>
</evidence>
<dbReference type="Pfam" id="PF03354">
    <property type="entry name" value="TerL_ATPase"/>
    <property type="match status" value="1"/>
</dbReference>
<reference evidence="3" key="1">
    <citation type="journal article" date="2021" name="Proc. Natl. Acad. Sci. U.S.A.">
        <title>A Catalog of Tens of Thousands of Viruses from Human Metagenomes Reveals Hidden Associations with Chronic Diseases.</title>
        <authorList>
            <person name="Tisza M.J."/>
            <person name="Buck C.B."/>
        </authorList>
    </citation>
    <scope>NUCLEOTIDE SEQUENCE</scope>
    <source>
        <strain evidence="3">CtVii20</strain>
    </source>
</reference>
<dbReference type="InterPro" id="IPR046462">
    <property type="entry name" value="TerL_nuclease"/>
</dbReference>
<sequence length="533" mass="60593">MNRKLKDYTPTRFMAEGSTYSKAKADYAVSFIECLCHTKGIWAGKPFELIDWQERIIRDLFGTIKPNGYRQFNTAYIEIPKKQGKSELAAAVALLLCCGDGEERAEVYGCAADRQQASIVFEVAADMVRMCPALNKRVKILASQKRLIFYPTNSFYQVLSADAYSKHGFNVSGVIFDELHTQPDRKLFDVMTKGSGDARMQPLFFLITTAGTDTHSICYETHQKAKDLLEGRKVDPTFYPVIYGADEKDDWKDPKVWMKANPSLGITVGIDKVKAACESAQQDPGEENVFRQLRLDQWVKQSVRWMPMDKWDACAFPIDAKSLEGRVCYGGLDLSSTTDITAFVLVFPPEDEEDKYQVLPFFWVPEETLDLRVRRDHVPYDIWHRQGYLETTEGNVIHYGYIEKFIEELGKKYNIREIAFDRWGAVEMVQNLEGMGFTVVPFGQGFKDMSPPTKELMKIVLEKRIAHGGHPVLRWMMDNIFIRTDPAGNIKADKEKSTEKIDGAIAMIMGLDRALRGGMGGESVYDERGILMI</sequence>
<feature type="domain" description="Terminase large subunit-like endonuclease" evidence="2">
    <location>
        <begin position="235"/>
        <end position="516"/>
    </location>
</feature>
<evidence type="ECO:0000313" key="3">
    <source>
        <dbReference type="EMBL" id="DAE16770.1"/>
    </source>
</evidence>